<dbReference type="PANTHER" id="PTHR11481">
    <property type="entry name" value="IMMUNOGLOBULIN FC RECEPTOR"/>
    <property type="match status" value="1"/>
</dbReference>
<keyword evidence="2" id="KW-1015">Disulfide bond</keyword>
<keyword evidence="3" id="KW-0472">Membrane</keyword>
<dbReference type="SMART" id="SM00409">
    <property type="entry name" value="IG"/>
    <property type="match status" value="2"/>
</dbReference>
<reference evidence="6 7" key="2">
    <citation type="journal article" date="2024" name="G3 (Bethesda)">
        <title>The genome of the cryopelagic Antarctic bald notothen, Trematomus borchgrevinki.</title>
        <authorList>
            <person name="Rayamajhi N."/>
            <person name="Rivera-Colon A.G."/>
            <person name="Minhas B.F."/>
            <person name="Cheng C.C."/>
            <person name="Catchen J.M."/>
        </authorList>
    </citation>
    <scope>NUCLEOTIDE SEQUENCE [LARGE SCALE GENOMIC DNA]</scope>
    <source>
        <strain evidence="6">AGRC-2024</strain>
    </source>
</reference>
<dbReference type="SMART" id="SM00408">
    <property type="entry name" value="IGc2"/>
    <property type="match status" value="2"/>
</dbReference>
<sequence>MKDTSLLLLLSSLFCCSTNAARLTVTPSSSQVFKDERVSLRCEDASDGWTVRRNTSINKRAECGVDWGPPAGSPCTISSMDPVDSGEYWCESPEGSPSNTITITVSEVFLQSPVLPVMERDNVTLTCRTKMANSSSAEFYKDGVSIRTESAGHMTLLHVNRSDEGLYKCRVQGKESPESWLSVSEKLTTTTLLAASLSVLVLVVLVVLVALVVLRRRCIQRKPEAAEVEKGEDVTYSDVKISQSRKKPIKQSRRSQESGPAAVYSEVKTKRDVCYGDTVINTNRRRAEIVPEPDVLYSSLK</sequence>
<dbReference type="InterPro" id="IPR003599">
    <property type="entry name" value="Ig_sub"/>
</dbReference>
<feature type="chain" id="PRO_5044766884" description="Ig-like domain-containing protein" evidence="4">
    <location>
        <begin position="21"/>
        <end position="301"/>
    </location>
</feature>
<evidence type="ECO:0000256" key="4">
    <source>
        <dbReference type="SAM" id="SignalP"/>
    </source>
</evidence>
<keyword evidence="3" id="KW-0812">Transmembrane</keyword>
<dbReference type="PROSITE" id="PS50835">
    <property type="entry name" value="IG_LIKE"/>
    <property type="match status" value="1"/>
</dbReference>
<dbReference type="PANTHER" id="PTHR11481:SF64">
    <property type="entry name" value="FC RECEPTOR-LIKE PROTEIN 4"/>
    <property type="match status" value="1"/>
</dbReference>
<keyword evidence="7" id="KW-1185">Reference proteome</keyword>
<evidence type="ECO:0000313" key="6">
    <source>
        <dbReference type="EMBL" id="KAL3050910.1"/>
    </source>
</evidence>
<feature type="domain" description="Ig-like" evidence="5">
    <location>
        <begin position="97"/>
        <end position="184"/>
    </location>
</feature>
<comment type="caution">
    <text evidence="6">The sequence shown here is derived from an EMBL/GenBank/DDBJ whole genome shotgun (WGS) entry which is preliminary data.</text>
</comment>
<proteinExistence type="predicted"/>
<dbReference type="AlphaFoldDB" id="A0ABD2GA95"/>
<dbReference type="Pfam" id="PF13895">
    <property type="entry name" value="Ig_2"/>
    <property type="match status" value="1"/>
</dbReference>
<evidence type="ECO:0000313" key="7">
    <source>
        <dbReference type="Proteomes" id="UP001619887"/>
    </source>
</evidence>
<evidence type="ECO:0000256" key="1">
    <source>
        <dbReference type="ARBA" id="ARBA00022729"/>
    </source>
</evidence>
<dbReference type="SUPFAM" id="SSF48726">
    <property type="entry name" value="Immunoglobulin"/>
    <property type="match status" value="2"/>
</dbReference>
<dbReference type="EMBL" id="JBIYXZ010002080">
    <property type="protein sequence ID" value="KAL3050910.1"/>
    <property type="molecule type" value="Genomic_DNA"/>
</dbReference>
<dbReference type="InterPro" id="IPR007110">
    <property type="entry name" value="Ig-like_dom"/>
</dbReference>
<evidence type="ECO:0000259" key="5">
    <source>
        <dbReference type="PROSITE" id="PS50835"/>
    </source>
</evidence>
<dbReference type="Gene3D" id="2.60.40.10">
    <property type="entry name" value="Immunoglobulins"/>
    <property type="match status" value="2"/>
</dbReference>
<dbReference type="Proteomes" id="UP001619887">
    <property type="component" value="Unassembled WGS sequence"/>
</dbReference>
<protein>
    <recommendedName>
        <fullName evidence="5">Ig-like domain-containing protein</fullName>
    </recommendedName>
</protein>
<evidence type="ECO:0000256" key="2">
    <source>
        <dbReference type="ARBA" id="ARBA00023157"/>
    </source>
</evidence>
<reference evidence="6 7" key="1">
    <citation type="journal article" date="2022" name="G3 (Bethesda)">
        <title>Evaluating Illumina-, Nanopore-, and PacBio-based genome assembly strategies with the bald notothen, Trematomus borchgrevinki.</title>
        <authorList>
            <person name="Rayamajhi N."/>
            <person name="Cheng C.C."/>
            <person name="Catchen J.M."/>
        </authorList>
    </citation>
    <scope>NUCLEOTIDE SEQUENCE [LARGE SCALE GENOMIC DNA]</scope>
    <source>
        <strain evidence="6">AGRC-2024</strain>
    </source>
</reference>
<evidence type="ECO:0000256" key="3">
    <source>
        <dbReference type="SAM" id="Phobius"/>
    </source>
</evidence>
<gene>
    <name evidence="6" type="ORF">OYC64_001229</name>
</gene>
<dbReference type="InterPro" id="IPR003598">
    <property type="entry name" value="Ig_sub2"/>
</dbReference>
<dbReference type="InterPro" id="IPR050488">
    <property type="entry name" value="Ig_Fc_receptor"/>
</dbReference>
<dbReference type="InterPro" id="IPR036179">
    <property type="entry name" value="Ig-like_dom_sf"/>
</dbReference>
<keyword evidence="3" id="KW-1133">Transmembrane helix</keyword>
<accession>A0ABD2GA95</accession>
<organism evidence="6 7">
    <name type="scientific">Pagothenia borchgrevinki</name>
    <name type="common">Bald rockcod</name>
    <name type="synonym">Trematomus borchgrevinki</name>
    <dbReference type="NCBI Taxonomy" id="8213"/>
    <lineage>
        <taxon>Eukaryota</taxon>
        <taxon>Metazoa</taxon>
        <taxon>Chordata</taxon>
        <taxon>Craniata</taxon>
        <taxon>Vertebrata</taxon>
        <taxon>Euteleostomi</taxon>
        <taxon>Actinopterygii</taxon>
        <taxon>Neopterygii</taxon>
        <taxon>Teleostei</taxon>
        <taxon>Neoteleostei</taxon>
        <taxon>Acanthomorphata</taxon>
        <taxon>Eupercaria</taxon>
        <taxon>Perciformes</taxon>
        <taxon>Notothenioidei</taxon>
        <taxon>Nototheniidae</taxon>
        <taxon>Pagothenia</taxon>
    </lineage>
</organism>
<keyword evidence="1 4" id="KW-0732">Signal</keyword>
<feature type="signal peptide" evidence="4">
    <location>
        <begin position="1"/>
        <end position="20"/>
    </location>
</feature>
<name>A0ABD2GA95_PAGBO</name>
<feature type="transmembrane region" description="Helical" evidence="3">
    <location>
        <begin position="192"/>
        <end position="214"/>
    </location>
</feature>
<dbReference type="InterPro" id="IPR013783">
    <property type="entry name" value="Ig-like_fold"/>
</dbReference>